<dbReference type="AlphaFoldDB" id="A0A846H3U3"/>
<dbReference type="InterPro" id="IPR045511">
    <property type="entry name" value="DUF6439"/>
</dbReference>
<sequence length="98" mass="10696">MSQSTQLPKTSQLDELSTLELAQALMERLSISPNDWHRLKSNRNSRASEQAAAALVFLLKNQPAEALARLEQASGWLDRSISAPPCPSHGDKGVGSRE</sequence>
<dbReference type="RefSeq" id="WP_039753713.1">
    <property type="nucleotide sequence ID" value="NZ_JTCM02000007.1"/>
</dbReference>
<reference evidence="2 3" key="1">
    <citation type="journal article" date="2015" name="Genome Announc.">
        <title>Draft Genome Sequence of Cyanobacterium Hassallia byssoidea Strain VB512170, Isolated from Monuments in India.</title>
        <authorList>
            <person name="Singh D."/>
            <person name="Chandrababunaidu M.M."/>
            <person name="Panda A."/>
            <person name="Sen D."/>
            <person name="Bhattacharyya S."/>
            <person name="Adhikary S.P."/>
            <person name="Tripathy S."/>
        </authorList>
    </citation>
    <scope>NUCLEOTIDE SEQUENCE [LARGE SCALE GENOMIC DNA]</scope>
    <source>
        <strain evidence="2 3">VB512170</strain>
    </source>
</reference>
<dbReference type="Pfam" id="PF20035">
    <property type="entry name" value="DUF6439"/>
    <property type="match status" value="1"/>
</dbReference>
<evidence type="ECO:0000256" key="1">
    <source>
        <dbReference type="SAM" id="MobiDB-lite"/>
    </source>
</evidence>
<dbReference type="Proteomes" id="UP000031549">
    <property type="component" value="Unassembled WGS sequence"/>
</dbReference>
<keyword evidence="3" id="KW-1185">Reference proteome</keyword>
<feature type="compositionally biased region" description="Basic and acidic residues" evidence="1">
    <location>
        <begin position="89"/>
        <end position="98"/>
    </location>
</feature>
<name>A0A846H3U3_9CYAN</name>
<evidence type="ECO:0000313" key="3">
    <source>
        <dbReference type="Proteomes" id="UP000031549"/>
    </source>
</evidence>
<gene>
    <name evidence="2" type="ORF">PI95_005515</name>
</gene>
<protein>
    <submittedName>
        <fullName evidence="2">Uncharacterized protein</fullName>
    </submittedName>
</protein>
<accession>A0A846H3U3</accession>
<comment type="caution">
    <text evidence="2">The sequence shown here is derived from an EMBL/GenBank/DDBJ whole genome shotgun (WGS) entry which is preliminary data.</text>
</comment>
<feature type="region of interest" description="Disordered" evidence="1">
    <location>
        <begin position="78"/>
        <end position="98"/>
    </location>
</feature>
<proteinExistence type="predicted"/>
<organism evidence="2 3">
    <name type="scientific">Hassallia byssoidea VB512170</name>
    <dbReference type="NCBI Taxonomy" id="1304833"/>
    <lineage>
        <taxon>Bacteria</taxon>
        <taxon>Bacillati</taxon>
        <taxon>Cyanobacteriota</taxon>
        <taxon>Cyanophyceae</taxon>
        <taxon>Nostocales</taxon>
        <taxon>Tolypothrichaceae</taxon>
        <taxon>Hassallia</taxon>
    </lineage>
</organism>
<evidence type="ECO:0000313" key="2">
    <source>
        <dbReference type="EMBL" id="NEU72042.1"/>
    </source>
</evidence>
<dbReference type="EMBL" id="JTCM02000007">
    <property type="protein sequence ID" value="NEU72042.1"/>
    <property type="molecule type" value="Genomic_DNA"/>
</dbReference>